<evidence type="ECO:0000313" key="6">
    <source>
        <dbReference type="Proteomes" id="UP000295758"/>
    </source>
</evidence>
<dbReference type="EMBL" id="SOAA01000005">
    <property type="protein sequence ID" value="TDS33026.1"/>
    <property type="molecule type" value="Genomic_DNA"/>
</dbReference>
<dbReference type="InterPro" id="IPR036034">
    <property type="entry name" value="PDZ_sf"/>
</dbReference>
<name>A0A1G6HRC5_9FIRM</name>
<dbReference type="PROSITE" id="PS50106">
    <property type="entry name" value="PDZ"/>
    <property type="match status" value="1"/>
</dbReference>
<dbReference type="EMBL" id="FMYT01000001">
    <property type="protein sequence ID" value="SDB96780.1"/>
    <property type="molecule type" value="Genomic_DNA"/>
</dbReference>
<proteinExistence type="predicted"/>
<dbReference type="Pfam" id="PF19238">
    <property type="entry name" value="Radical_SAM_2"/>
    <property type="match status" value="1"/>
</dbReference>
<dbReference type="AlphaFoldDB" id="A0A1G6HRC5"/>
<dbReference type="InterPro" id="IPR045375">
    <property type="entry name" value="Put_radical_SAM-like_N"/>
</dbReference>
<evidence type="ECO:0000313" key="2">
    <source>
        <dbReference type="EMBL" id="PXV69912.1"/>
    </source>
</evidence>
<dbReference type="Gene3D" id="3.20.20.70">
    <property type="entry name" value="Aldolase class I"/>
    <property type="match status" value="1"/>
</dbReference>
<protein>
    <submittedName>
        <fullName evidence="2">Putative radical SAM enzyme (TIGR03279 family)</fullName>
    </submittedName>
    <submittedName>
        <fullName evidence="3">Putative radical SAM enzyme, TIGR03279 family</fullName>
    </submittedName>
</protein>
<reference evidence="4 6" key="3">
    <citation type="submission" date="2019-03" db="EMBL/GenBank/DDBJ databases">
        <title>Deep subsurface shale carbon reservoir microbial communities from Ohio and West Virginia, USA.</title>
        <authorList>
            <person name="Wrighton K."/>
        </authorList>
    </citation>
    <scope>NUCLEOTIDE SEQUENCE [LARGE SCALE GENOMIC DNA]</scope>
    <source>
        <strain evidence="4 6">UTICA-S4D12</strain>
    </source>
</reference>
<organism evidence="3 7">
    <name type="scientific">Halanaerobium congolense</name>
    <dbReference type="NCBI Taxonomy" id="54121"/>
    <lineage>
        <taxon>Bacteria</taxon>
        <taxon>Bacillati</taxon>
        <taxon>Bacillota</taxon>
        <taxon>Clostridia</taxon>
        <taxon>Halanaerobiales</taxon>
        <taxon>Halanaerobiaceae</taxon>
        <taxon>Halanaerobium</taxon>
    </lineage>
</organism>
<accession>A0A1G6HRC5</accession>
<sequence length="432" mass="49882">MVKIENVIPNSTAAKAGLNSKDKIITINGQEINDYIDYLYQISEPIISLKLKTKDNQIKKIELERKLGEELGIEFKEIVFDGLKQCKNNCIFCFVKQQPQNMRSSLNQMDDDYRFSFLQGSFVTLTNLEAKEIQRIIDKNLSPINISVHTTNPELRVEMMKNPKAADINRLLKLFQKNNIQFHTQIVLCPEYNDQEELDKTLKDLLAFYPQILSIGIVPVGITKYREGLSDLRTLTPAEMQDSLAQIEYWQQKSKKMYGENIIYAADEFYLNTDSELPNYQEYNDFPQLENGIGLTALMNHELEKVELPESLSKVKNTAVMTSVLGKKSLNEFAEKIKKIDKLKLELKVVKNEFFGETVTVTGLLTAQDLKKNIKKINPIEYDQIFISEIVLNDQNKFLDEQTKEEFIDELSNYKIKFVSNLKELMEVIKNG</sequence>
<dbReference type="SUPFAM" id="SSF50156">
    <property type="entry name" value="PDZ domain-like"/>
    <property type="match status" value="1"/>
</dbReference>
<dbReference type="Pfam" id="PF00595">
    <property type="entry name" value="PDZ"/>
    <property type="match status" value="1"/>
</dbReference>
<dbReference type="InterPro" id="IPR007549">
    <property type="entry name" value="DUF512"/>
</dbReference>
<dbReference type="EMBL" id="QICM01000002">
    <property type="protein sequence ID" value="PXV69912.1"/>
    <property type="molecule type" value="Genomic_DNA"/>
</dbReference>
<evidence type="ECO:0000313" key="4">
    <source>
        <dbReference type="EMBL" id="TDS33026.1"/>
    </source>
</evidence>
<feature type="domain" description="PDZ" evidence="1">
    <location>
        <begin position="1"/>
        <end position="34"/>
    </location>
</feature>
<dbReference type="InterPro" id="IPR001478">
    <property type="entry name" value="PDZ"/>
</dbReference>
<evidence type="ECO:0000313" key="3">
    <source>
        <dbReference type="EMBL" id="SDB96780.1"/>
    </source>
</evidence>
<dbReference type="Proteomes" id="UP000295758">
    <property type="component" value="Unassembled WGS sequence"/>
</dbReference>
<dbReference type="SUPFAM" id="SSF102114">
    <property type="entry name" value="Radical SAM enzymes"/>
    <property type="match status" value="1"/>
</dbReference>
<dbReference type="Proteomes" id="UP000324896">
    <property type="component" value="Unassembled WGS sequence"/>
</dbReference>
<evidence type="ECO:0000313" key="7">
    <source>
        <dbReference type="Proteomes" id="UP000324896"/>
    </source>
</evidence>
<gene>
    <name evidence="4" type="ORF">BY453_10533</name>
    <name evidence="2" type="ORF">C8C78_10240</name>
    <name evidence="3" type="ORF">SAMN04488597_101100</name>
</gene>
<dbReference type="Pfam" id="PF04459">
    <property type="entry name" value="DUF512"/>
    <property type="match status" value="1"/>
</dbReference>
<dbReference type="Proteomes" id="UP000247389">
    <property type="component" value="Unassembled WGS sequence"/>
</dbReference>
<dbReference type="Gene3D" id="2.30.42.10">
    <property type="match status" value="1"/>
</dbReference>
<dbReference type="InterPro" id="IPR058240">
    <property type="entry name" value="rSAM_sf"/>
</dbReference>
<evidence type="ECO:0000313" key="5">
    <source>
        <dbReference type="Proteomes" id="UP000247389"/>
    </source>
</evidence>
<reference evidence="2 5" key="2">
    <citation type="submission" date="2018-04" db="EMBL/GenBank/DDBJ databases">
        <title>Subsurface microbial communities from deep shales in Ohio and West Virginia, USA.</title>
        <authorList>
            <person name="Wrighton K."/>
        </authorList>
    </citation>
    <scope>NUCLEOTIDE SEQUENCE [LARGE SCALE GENOMIC DNA]</scope>
    <source>
        <strain evidence="2 5">MSL28</strain>
    </source>
</reference>
<dbReference type="InterPro" id="IPR013785">
    <property type="entry name" value="Aldolase_TIM"/>
</dbReference>
<reference evidence="3 7" key="1">
    <citation type="submission" date="2016-10" db="EMBL/GenBank/DDBJ databases">
        <authorList>
            <person name="Varghese N."/>
            <person name="Submissions S."/>
        </authorList>
    </citation>
    <scope>NUCLEOTIDE SEQUENCE [LARGE SCALE GENOMIC DNA]</scope>
    <source>
        <strain evidence="3 7">WG10</strain>
    </source>
</reference>
<evidence type="ECO:0000259" key="1">
    <source>
        <dbReference type="PROSITE" id="PS50106"/>
    </source>
</evidence>